<dbReference type="AlphaFoldDB" id="Q47ZY5"/>
<dbReference type="EMBL" id="CP000083">
    <property type="protein sequence ID" value="AAZ28749.1"/>
    <property type="molecule type" value="Genomic_DNA"/>
</dbReference>
<gene>
    <name evidence="1" type="ordered locus">CPS_2934</name>
</gene>
<dbReference type="RefSeq" id="WP_011043726.1">
    <property type="nucleotide sequence ID" value="NC_003910.7"/>
</dbReference>
<evidence type="ECO:0000313" key="2">
    <source>
        <dbReference type="Proteomes" id="UP000000547"/>
    </source>
</evidence>
<dbReference type="Proteomes" id="UP000000547">
    <property type="component" value="Chromosome"/>
</dbReference>
<protein>
    <submittedName>
        <fullName evidence="1">Uncharacterized protein</fullName>
    </submittedName>
</protein>
<dbReference type="KEGG" id="cps:CPS_2934"/>
<dbReference type="STRING" id="167879.CPS_2934"/>
<name>Q47ZY5_COLP3</name>
<proteinExistence type="predicted"/>
<sequence length="306" mass="34894">MKIHLITNCTNLKKSNIQGKVTLESLIREHNSQSIVSAWFEHLENAVQKVPANEVYAGDHWKVATSIVVPNLDLWVLSAGYGLIHSSSHIGSYDATFSSGSENSINKTGLSNNEWWESLHQVRNSENFKCQSLHSLVSINVDDVFFIAASPDYLRVIQKELKQLLLDKKLTNKNLFIISSKHNIDKILMPYFLESSADFCSTLKGGRVSLNIRLARYLLEQDSVKKFSPNHIIDKYNHLQKTSVKLPVKNRKKLSDDEINNFIIKELEVNQGFKVSATMLLKKLRSINLACEQKRFTKLLNKIQLQ</sequence>
<dbReference type="HOGENOM" id="CLU_081532_0_0_6"/>
<evidence type="ECO:0000313" key="1">
    <source>
        <dbReference type="EMBL" id="AAZ28749.1"/>
    </source>
</evidence>
<organism evidence="1 2">
    <name type="scientific">Colwellia psychrerythraea (strain 34H / ATCC BAA-681)</name>
    <name type="common">Vibrio psychroerythus</name>
    <dbReference type="NCBI Taxonomy" id="167879"/>
    <lineage>
        <taxon>Bacteria</taxon>
        <taxon>Pseudomonadati</taxon>
        <taxon>Pseudomonadota</taxon>
        <taxon>Gammaproteobacteria</taxon>
        <taxon>Alteromonadales</taxon>
        <taxon>Colwelliaceae</taxon>
        <taxon>Colwellia</taxon>
    </lineage>
</organism>
<accession>Q47ZY5</accession>
<reference evidence="1" key="1">
    <citation type="journal article" date="2005" name="Proc. Natl. Acad. Sci. U.S.A.">
        <title>The psychrophilic lifestyle as revealed by the genome sequence of Colwellia psychrerythraea 34H through genomic and proteomic analyses.</title>
        <authorList>
            <person name="Methe B.A."/>
            <person name="Nelson K.E."/>
            <person name="Deming J.W."/>
            <person name="Momen B."/>
            <person name="Melamud E."/>
            <person name="Zhang X."/>
            <person name="Moult J."/>
            <person name="Madupu R."/>
            <person name="Nelson W.C."/>
            <person name="Dodson R.J."/>
            <person name="Brinkac L.M."/>
            <person name="Daugherty S.C."/>
            <person name="Durkin A.S."/>
            <person name="DeBoy R.T."/>
            <person name="Kolonay J.F."/>
            <person name="Sullivan S.A."/>
            <person name="Zhou L."/>
            <person name="Davidsen T.M."/>
            <person name="Wu M."/>
            <person name="Huston A.L."/>
            <person name="Lewis M."/>
            <person name="Weaver B."/>
            <person name="Weidman J.F."/>
            <person name="Khouri H."/>
            <person name="Utterback T.R."/>
            <person name="Feldblyum T.V."/>
            <person name="Fraser C.M."/>
        </authorList>
    </citation>
    <scope>NUCLEOTIDE SEQUENCE [LARGE SCALE GENOMIC DNA]</scope>
    <source>
        <strain evidence="1">34H</strain>
    </source>
</reference>